<feature type="transmembrane region" description="Helical" evidence="9">
    <location>
        <begin position="143"/>
        <end position="164"/>
    </location>
</feature>
<evidence type="ECO:0000313" key="13">
    <source>
        <dbReference type="EMBL" id="MBW6435798.1"/>
    </source>
</evidence>
<evidence type="ECO:0000259" key="10">
    <source>
        <dbReference type="Pfam" id="PF02518"/>
    </source>
</evidence>
<evidence type="ECO:0000313" key="14">
    <source>
        <dbReference type="Proteomes" id="UP001519863"/>
    </source>
</evidence>
<protein>
    <recommendedName>
        <fullName evidence="2">histidine kinase</fullName>
        <ecNumber evidence="2">2.7.13.3</ecNumber>
    </recommendedName>
</protein>
<feature type="transmembrane region" description="Helical" evidence="9">
    <location>
        <begin position="53"/>
        <end position="72"/>
    </location>
</feature>
<dbReference type="SUPFAM" id="SSF55874">
    <property type="entry name" value="ATPase domain of HSP90 chaperone/DNA topoisomerase II/histidine kinase"/>
    <property type="match status" value="1"/>
</dbReference>
<keyword evidence="9" id="KW-0472">Membrane</keyword>
<dbReference type="InterPro" id="IPR050482">
    <property type="entry name" value="Sensor_HK_TwoCompSys"/>
</dbReference>
<evidence type="ECO:0000256" key="3">
    <source>
        <dbReference type="ARBA" id="ARBA00022553"/>
    </source>
</evidence>
<evidence type="ECO:0000256" key="6">
    <source>
        <dbReference type="ARBA" id="ARBA00022777"/>
    </source>
</evidence>
<dbReference type="Pfam" id="PF02518">
    <property type="entry name" value="HATPase_c"/>
    <property type="match status" value="1"/>
</dbReference>
<gene>
    <name evidence="13" type="ORF">KZ829_18820</name>
</gene>
<dbReference type="RefSeq" id="WP_220145219.1">
    <property type="nucleotide sequence ID" value="NZ_JAHXZI010000009.1"/>
</dbReference>
<evidence type="ECO:0000259" key="12">
    <source>
        <dbReference type="Pfam" id="PF23539"/>
    </source>
</evidence>
<feature type="transmembrane region" description="Helical" evidence="9">
    <location>
        <begin position="79"/>
        <end position="98"/>
    </location>
</feature>
<proteinExistence type="predicted"/>
<dbReference type="Proteomes" id="UP001519863">
    <property type="component" value="Unassembled WGS sequence"/>
</dbReference>
<dbReference type="EMBL" id="JAHXZI010000009">
    <property type="protein sequence ID" value="MBW6435798.1"/>
    <property type="molecule type" value="Genomic_DNA"/>
</dbReference>
<comment type="catalytic activity">
    <reaction evidence="1">
        <text>ATP + protein L-histidine = ADP + protein N-phospho-L-histidine.</text>
        <dbReference type="EC" id="2.7.13.3"/>
    </reaction>
</comment>
<dbReference type="PANTHER" id="PTHR24421">
    <property type="entry name" value="NITRATE/NITRITE SENSOR PROTEIN NARX-RELATED"/>
    <property type="match status" value="1"/>
</dbReference>
<dbReference type="PANTHER" id="PTHR24421:SF10">
    <property type="entry name" value="NITRATE_NITRITE SENSOR PROTEIN NARQ"/>
    <property type="match status" value="1"/>
</dbReference>
<dbReference type="InterPro" id="IPR036890">
    <property type="entry name" value="HATPase_C_sf"/>
</dbReference>
<keyword evidence="7" id="KW-0067">ATP-binding</keyword>
<dbReference type="Pfam" id="PF23539">
    <property type="entry name" value="DUF7134"/>
    <property type="match status" value="1"/>
</dbReference>
<feature type="domain" description="Histidine kinase/HSP90-like ATPase" evidence="10">
    <location>
        <begin position="316"/>
        <end position="404"/>
    </location>
</feature>
<evidence type="ECO:0000256" key="4">
    <source>
        <dbReference type="ARBA" id="ARBA00022679"/>
    </source>
</evidence>
<dbReference type="Gene3D" id="3.30.565.10">
    <property type="entry name" value="Histidine kinase-like ATPase, C-terminal domain"/>
    <property type="match status" value="1"/>
</dbReference>
<dbReference type="Gene3D" id="1.20.5.1930">
    <property type="match status" value="1"/>
</dbReference>
<keyword evidence="9" id="KW-1133">Transmembrane helix</keyword>
<feature type="domain" description="DUF7134" evidence="12">
    <location>
        <begin position="19"/>
        <end position="167"/>
    </location>
</feature>
<reference evidence="13 14" key="1">
    <citation type="journal article" date="2013" name="Antonie Van Leeuwenhoek">
        <title>Actinoplanes hulinensis sp. nov., a novel actinomycete isolated from soybean root (Glycine max (L.) Merr).</title>
        <authorList>
            <person name="Shen Y."/>
            <person name="Liu C."/>
            <person name="Wang X."/>
            <person name="Zhao J."/>
            <person name="Jia F."/>
            <person name="Zhang Y."/>
            <person name="Wang L."/>
            <person name="Yang D."/>
            <person name="Xiang W."/>
        </authorList>
    </citation>
    <scope>NUCLEOTIDE SEQUENCE [LARGE SCALE GENOMIC DNA]</scope>
    <source>
        <strain evidence="13 14">NEAU-M9</strain>
    </source>
</reference>
<keyword evidence="5" id="KW-0547">Nucleotide-binding</keyword>
<dbReference type="CDD" id="cd16917">
    <property type="entry name" value="HATPase_UhpB-NarQ-NarX-like"/>
    <property type="match status" value="1"/>
</dbReference>
<evidence type="ECO:0000256" key="2">
    <source>
        <dbReference type="ARBA" id="ARBA00012438"/>
    </source>
</evidence>
<dbReference type="Pfam" id="PF07730">
    <property type="entry name" value="HisKA_3"/>
    <property type="match status" value="1"/>
</dbReference>
<evidence type="ECO:0000256" key="9">
    <source>
        <dbReference type="SAM" id="Phobius"/>
    </source>
</evidence>
<evidence type="ECO:0000256" key="1">
    <source>
        <dbReference type="ARBA" id="ARBA00000085"/>
    </source>
</evidence>
<evidence type="ECO:0000259" key="11">
    <source>
        <dbReference type="Pfam" id="PF07730"/>
    </source>
</evidence>
<feature type="transmembrane region" description="Helical" evidence="9">
    <location>
        <begin position="27"/>
        <end position="47"/>
    </location>
</feature>
<keyword evidence="14" id="KW-1185">Reference proteome</keyword>
<feature type="domain" description="Signal transduction histidine kinase subgroup 3 dimerisation and phosphoacceptor" evidence="11">
    <location>
        <begin position="198"/>
        <end position="261"/>
    </location>
</feature>
<keyword evidence="9" id="KW-0812">Transmembrane</keyword>
<keyword evidence="4" id="KW-0808">Transferase</keyword>
<comment type="caution">
    <text evidence="13">The sequence shown here is derived from an EMBL/GenBank/DDBJ whole genome shotgun (WGS) entry which is preliminary data.</text>
</comment>
<accession>A0ABS7B490</accession>
<organism evidence="13 14">
    <name type="scientific">Actinoplanes hulinensis</name>
    <dbReference type="NCBI Taxonomy" id="1144547"/>
    <lineage>
        <taxon>Bacteria</taxon>
        <taxon>Bacillati</taxon>
        <taxon>Actinomycetota</taxon>
        <taxon>Actinomycetes</taxon>
        <taxon>Micromonosporales</taxon>
        <taxon>Micromonosporaceae</taxon>
        <taxon>Actinoplanes</taxon>
    </lineage>
</organism>
<dbReference type="InterPro" id="IPR055558">
    <property type="entry name" value="DUF7134"/>
</dbReference>
<keyword evidence="8" id="KW-0902">Two-component regulatory system</keyword>
<dbReference type="InterPro" id="IPR011712">
    <property type="entry name" value="Sig_transdc_His_kin_sub3_dim/P"/>
</dbReference>
<keyword evidence="3" id="KW-0597">Phosphoprotein</keyword>
<evidence type="ECO:0000256" key="7">
    <source>
        <dbReference type="ARBA" id="ARBA00022840"/>
    </source>
</evidence>
<dbReference type="InterPro" id="IPR003594">
    <property type="entry name" value="HATPase_dom"/>
</dbReference>
<evidence type="ECO:0000256" key="8">
    <source>
        <dbReference type="ARBA" id="ARBA00023012"/>
    </source>
</evidence>
<dbReference type="EC" id="2.7.13.3" evidence="2"/>
<dbReference type="GO" id="GO:0016301">
    <property type="term" value="F:kinase activity"/>
    <property type="evidence" value="ECO:0007669"/>
    <property type="project" value="UniProtKB-KW"/>
</dbReference>
<sequence>MRSRTALVQQGARMSARVTDVIDRRPLLVDIIAAAVVAAVSLILVSGEQPDEMRPFDELALALTCAMVLLLTARRRAPLAIAVGYSVLWFGYVALGYWPVVNSPGAMLVVYTVAASRSTRSAAVAATLFGVVWTYAGSRSGQISLQIAIAQSIGWIGVIWRVGYTARQLSERNRQLALFTVELGREQEDRAQRAVLDERMRIARELHDVVAHHMSVVSVQAGLAAFVLETDTVTARAALRTVLHTSGEALQEMRRMLSLLDTGPDADEETAGAYDPAPGLDRLDDLVDRVQAAGVPVEVTVSGDRHRLAPGVDLCAYRVVQECLTNVIKHAPGAHTTVRLRYDPDRLTIHVGNGAIDVTAGVPHADPGGHGLAGMRERARLYGGALTAGPRPGGGFEVVLVLPTPVEMGPSADTSPPG</sequence>
<name>A0ABS7B490_9ACTN</name>
<evidence type="ECO:0000256" key="5">
    <source>
        <dbReference type="ARBA" id="ARBA00022741"/>
    </source>
</evidence>
<keyword evidence="6 13" id="KW-0418">Kinase</keyword>